<evidence type="ECO:0000259" key="8">
    <source>
        <dbReference type="PROSITE" id="PS50109"/>
    </source>
</evidence>
<dbReference type="InterPro" id="IPR005467">
    <property type="entry name" value="His_kinase_dom"/>
</dbReference>
<dbReference type="Gene3D" id="3.40.50.2300">
    <property type="match status" value="1"/>
</dbReference>
<reference evidence="10 11" key="1">
    <citation type="journal article" date="2012" name="Plant Soil">
        <title>Screening of plant growth-promoting traits in arsenic-resistant bacteria isolated from the rhizosphere of soybean plants from Argentinean agricultural soil.</title>
        <authorList>
            <person name="Wevar Oller A.L."/>
            <person name="Talano M.A."/>
            <person name="Agostini E."/>
        </authorList>
    </citation>
    <scope>NUCLEOTIDE SEQUENCE [LARGE SCALE GENOMIC DNA]</scope>
    <source>
        <strain evidence="10 11">AW4</strain>
    </source>
</reference>
<dbReference type="CDD" id="cd00082">
    <property type="entry name" value="HisKA"/>
    <property type="match status" value="1"/>
</dbReference>
<dbReference type="Gene3D" id="3.30.565.10">
    <property type="entry name" value="Histidine kinase-like ATPase, C-terminal domain"/>
    <property type="match status" value="1"/>
</dbReference>
<feature type="domain" description="Histidine kinase" evidence="8">
    <location>
        <begin position="391"/>
        <end position="601"/>
    </location>
</feature>
<keyword evidence="5" id="KW-0418">Kinase</keyword>
<dbReference type="SUPFAM" id="SSF55785">
    <property type="entry name" value="PYP-like sensor domain (PAS domain)"/>
    <property type="match status" value="2"/>
</dbReference>
<dbReference type="SMART" id="SM00388">
    <property type="entry name" value="HisKA"/>
    <property type="match status" value="1"/>
</dbReference>
<evidence type="ECO:0000256" key="7">
    <source>
        <dbReference type="SAM" id="Coils"/>
    </source>
</evidence>
<dbReference type="EMBL" id="JAHWXS010000010">
    <property type="protein sequence ID" value="MFK5734010.1"/>
    <property type="molecule type" value="Genomic_DNA"/>
</dbReference>
<dbReference type="InterPro" id="IPR000014">
    <property type="entry name" value="PAS"/>
</dbReference>
<evidence type="ECO:0000256" key="6">
    <source>
        <dbReference type="PROSITE-ProRule" id="PRU00169"/>
    </source>
</evidence>
<comment type="catalytic activity">
    <reaction evidence="1">
        <text>ATP + protein L-histidine = ADP + protein N-phospho-L-histidine.</text>
        <dbReference type="EC" id="2.7.13.3"/>
    </reaction>
</comment>
<dbReference type="InterPro" id="IPR003594">
    <property type="entry name" value="HATPase_dom"/>
</dbReference>
<dbReference type="Pfam" id="PF00512">
    <property type="entry name" value="HisKA"/>
    <property type="match status" value="1"/>
</dbReference>
<dbReference type="InterPro" id="IPR036890">
    <property type="entry name" value="HATPase_C_sf"/>
</dbReference>
<dbReference type="Pfam" id="PF00072">
    <property type="entry name" value="Response_reg"/>
    <property type="match status" value="1"/>
</dbReference>
<proteinExistence type="predicted"/>
<dbReference type="NCBIfam" id="NF041832">
    <property type="entry name" value="near_NosP_CTERM"/>
    <property type="match status" value="1"/>
</dbReference>
<feature type="domain" description="Response regulatory" evidence="9">
    <location>
        <begin position="624"/>
        <end position="741"/>
    </location>
</feature>
<dbReference type="InterPro" id="IPR011006">
    <property type="entry name" value="CheY-like_superfamily"/>
</dbReference>
<dbReference type="PROSITE" id="PS50110">
    <property type="entry name" value="RESPONSE_REGULATORY"/>
    <property type="match status" value="1"/>
</dbReference>
<evidence type="ECO:0000256" key="4">
    <source>
        <dbReference type="ARBA" id="ARBA00022679"/>
    </source>
</evidence>
<dbReference type="SMART" id="SM00387">
    <property type="entry name" value="HATPase_c"/>
    <property type="match status" value="1"/>
</dbReference>
<dbReference type="InterPro" id="IPR036097">
    <property type="entry name" value="HisK_dim/P_sf"/>
</dbReference>
<keyword evidence="11" id="KW-1185">Reference proteome</keyword>
<evidence type="ECO:0000259" key="9">
    <source>
        <dbReference type="PROSITE" id="PS50110"/>
    </source>
</evidence>
<keyword evidence="3 6" id="KW-0597">Phosphoprotein</keyword>
<evidence type="ECO:0000313" key="10">
    <source>
        <dbReference type="EMBL" id="MFK5734010.1"/>
    </source>
</evidence>
<sequence>MACTSTRPSPALPSDGPASLLPAEQIAQLHKDNAKLRRINAALIERLESGAARPDDAFAAFQHSVVLAEQVRERTDALNHALHELKASHLLLSEAHQRAETAHQRLVDAIESISDAFVLFDPDLRVVLFNRRFKALWANSRLRVASGMHLVEVKRLMHSLLREEPRASIDEQPLYRLRNERWLQVSERPTRDGGRVMLFTDVTRVKLRENHRREQALAHKSYLLQRAVDNLSQGLAMVNAEGVLELWNRRFLEVSGLAPIASHRHFCDVIADSELALLTPASRDDHGQPIHELEQRLFDGRMLEIRTHPLPTGGFVNTFTDITERYAHAEALHQAYQHLELRVHERTAELTCLNQQLLREIDQRRRMEANLREAKAEAEQANLSKTKFLAAVSHDLLQPLNAARLFTSALLEQPGVGPLVHNVSNALDGVENLLGTLVDISKLDAGVIRADVASFALSDLLDNLAAEYATVAASEGLRLAYVPSRLRVRSDVQLLARILRNLLSNAIRYTPKGRILLGCRRRGRKVSIEVWDTGIGIAADKCGEVFQEFKRGEAQRPDQDRGLGLGLAIVDKIAGILGHPVQLRSQPGKGSVFSIEVPCCRRVPRQAHTLVGHMPMLQSLQGVRIWVLDNDAAICEGMRSLLQQWGCRVTTALSEEDLARQVNVARARVELLIADYHLDHERTGIEAVAAINARRDRSIAVLMITANYSNELKQQVRELGHTLMHKPVRPMKLKTAICHLLGGQV</sequence>
<dbReference type="Pfam" id="PF12860">
    <property type="entry name" value="PAS_7"/>
    <property type="match status" value="2"/>
</dbReference>
<evidence type="ECO:0000256" key="2">
    <source>
        <dbReference type="ARBA" id="ARBA00012438"/>
    </source>
</evidence>
<dbReference type="SUPFAM" id="SSF55874">
    <property type="entry name" value="ATPase domain of HSP90 chaperone/DNA topoisomerase II/histidine kinase"/>
    <property type="match status" value="1"/>
</dbReference>
<organism evidence="10 11">
    <name type="scientific">Pseudomonas urmiensis</name>
    <dbReference type="NCBI Taxonomy" id="2745493"/>
    <lineage>
        <taxon>Bacteria</taxon>
        <taxon>Pseudomonadati</taxon>
        <taxon>Pseudomonadota</taxon>
        <taxon>Gammaproteobacteria</taxon>
        <taxon>Pseudomonadales</taxon>
        <taxon>Pseudomonadaceae</taxon>
        <taxon>Pseudomonas</taxon>
    </lineage>
</organism>
<dbReference type="PANTHER" id="PTHR43047:SF9">
    <property type="entry name" value="HISTIDINE KINASE"/>
    <property type="match status" value="1"/>
</dbReference>
<dbReference type="Proteomes" id="UP001621534">
    <property type="component" value="Unassembled WGS sequence"/>
</dbReference>
<dbReference type="SUPFAM" id="SSF47384">
    <property type="entry name" value="Homodimeric domain of signal transducing histidine kinase"/>
    <property type="match status" value="1"/>
</dbReference>
<feature type="modified residue" description="4-aspartylphosphate" evidence="6">
    <location>
        <position position="675"/>
    </location>
</feature>
<keyword evidence="4" id="KW-0808">Transferase</keyword>
<dbReference type="SMART" id="SM00091">
    <property type="entry name" value="PAS"/>
    <property type="match status" value="2"/>
</dbReference>
<dbReference type="Pfam" id="PF02518">
    <property type="entry name" value="HATPase_c"/>
    <property type="match status" value="1"/>
</dbReference>
<keyword evidence="7" id="KW-0175">Coiled coil</keyword>
<evidence type="ECO:0000256" key="3">
    <source>
        <dbReference type="ARBA" id="ARBA00022553"/>
    </source>
</evidence>
<accession>A0ABW8NVX4</accession>
<dbReference type="SUPFAM" id="SSF52172">
    <property type="entry name" value="CheY-like"/>
    <property type="match status" value="1"/>
</dbReference>
<protein>
    <recommendedName>
        <fullName evidence="2">histidine kinase</fullName>
        <ecNumber evidence="2">2.7.13.3</ecNumber>
    </recommendedName>
</protein>
<dbReference type="PROSITE" id="PS50109">
    <property type="entry name" value="HIS_KIN"/>
    <property type="match status" value="1"/>
</dbReference>
<dbReference type="Gene3D" id="3.30.450.20">
    <property type="entry name" value="PAS domain"/>
    <property type="match status" value="2"/>
</dbReference>
<name>A0ABW8NVX4_9PSED</name>
<feature type="coiled-coil region" evidence="7">
    <location>
        <begin position="26"/>
        <end position="88"/>
    </location>
</feature>
<evidence type="ECO:0000256" key="1">
    <source>
        <dbReference type="ARBA" id="ARBA00000085"/>
    </source>
</evidence>
<dbReference type="PRINTS" id="PR00344">
    <property type="entry name" value="BCTRLSENSOR"/>
</dbReference>
<evidence type="ECO:0000313" key="11">
    <source>
        <dbReference type="Proteomes" id="UP001621534"/>
    </source>
</evidence>
<dbReference type="InterPro" id="IPR003661">
    <property type="entry name" value="HisK_dim/P_dom"/>
</dbReference>
<feature type="coiled-coil region" evidence="7">
    <location>
        <begin position="354"/>
        <end position="384"/>
    </location>
</feature>
<dbReference type="SMART" id="SM00448">
    <property type="entry name" value="REC"/>
    <property type="match status" value="1"/>
</dbReference>
<dbReference type="InterPro" id="IPR035965">
    <property type="entry name" value="PAS-like_dom_sf"/>
</dbReference>
<dbReference type="InterPro" id="IPR001789">
    <property type="entry name" value="Sig_transdc_resp-reg_receiver"/>
</dbReference>
<dbReference type="RefSeq" id="WP_405129466.1">
    <property type="nucleotide sequence ID" value="NZ_JAHWXS010000010.1"/>
</dbReference>
<gene>
    <name evidence="10" type="ORF">KW869_10760</name>
</gene>
<dbReference type="Gene3D" id="1.10.287.130">
    <property type="match status" value="1"/>
</dbReference>
<dbReference type="CDD" id="cd00156">
    <property type="entry name" value="REC"/>
    <property type="match status" value="1"/>
</dbReference>
<dbReference type="EC" id="2.7.13.3" evidence="2"/>
<comment type="caution">
    <text evidence="10">The sequence shown here is derived from an EMBL/GenBank/DDBJ whole genome shotgun (WGS) entry which is preliminary data.</text>
</comment>
<dbReference type="PANTHER" id="PTHR43047">
    <property type="entry name" value="TWO-COMPONENT HISTIDINE PROTEIN KINASE"/>
    <property type="match status" value="1"/>
</dbReference>
<dbReference type="InterPro" id="IPR004358">
    <property type="entry name" value="Sig_transdc_His_kin-like_C"/>
</dbReference>
<evidence type="ECO:0000256" key="5">
    <source>
        <dbReference type="ARBA" id="ARBA00022777"/>
    </source>
</evidence>